<feature type="transmembrane region" description="Helical" evidence="5">
    <location>
        <begin position="66"/>
        <end position="85"/>
    </location>
</feature>
<feature type="transmembrane region" description="Helical" evidence="5">
    <location>
        <begin position="131"/>
        <end position="164"/>
    </location>
</feature>
<evidence type="ECO:0000256" key="3">
    <source>
        <dbReference type="ARBA" id="ARBA00022989"/>
    </source>
</evidence>
<evidence type="ECO:0000313" key="8">
    <source>
        <dbReference type="Proteomes" id="UP000183685"/>
    </source>
</evidence>
<proteinExistence type="predicted"/>
<evidence type="ECO:0000256" key="5">
    <source>
        <dbReference type="SAM" id="Phobius"/>
    </source>
</evidence>
<dbReference type="AlphaFoldDB" id="A0A1G6U6V0"/>
<reference evidence="7 8" key="1">
    <citation type="submission" date="2016-10" db="EMBL/GenBank/DDBJ databases">
        <authorList>
            <person name="de Groot N.N."/>
        </authorList>
    </citation>
    <scope>NUCLEOTIDE SEQUENCE [LARGE SCALE GENOMIC DNA]</scope>
    <source>
        <strain evidence="7 8">CGMCC 1.9109</strain>
    </source>
</reference>
<dbReference type="OrthoDB" id="9787732at2"/>
<feature type="domain" description="RDD" evidence="6">
    <location>
        <begin position="30"/>
        <end position="180"/>
    </location>
</feature>
<comment type="subcellular location">
    <subcellularLocation>
        <location evidence="1">Membrane</location>
        <topology evidence="1">Multi-pass membrane protein</topology>
    </subcellularLocation>
</comment>
<accession>A0A1G6U6V0</accession>
<keyword evidence="4 5" id="KW-0472">Membrane</keyword>
<evidence type="ECO:0000256" key="1">
    <source>
        <dbReference type="ARBA" id="ARBA00004141"/>
    </source>
</evidence>
<dbReference type="Proteomes" id="UP000183685">
    <property type="component" value="Unassembled WGS sequence"/>
</dbReference>
<dbReference type="InterPro" id="IPR010432">
    <property type="entry name" value="RDD"/>
</dbReference>
<dbReference type="Pfam" id="PF06271">
    <property type="entry name" value="RDD"/>
    <property type="match status" value="1"/>
</dbReference>
<feature type="transmembrane region" description="Helical" evidence="5">
    <location>
        <begin position="39"/>
        <end position="60"/>
    </location>
</feature>
<name>A0A1G6U6V0_9PROT</name>
<evidence type="ECO:0000313" key="7">
    <source>
        <dbReference type="EMBL" id="SDD37013.1"/>
    </source>
</evidence>
<dbReference type="STRING" id="637679.GCA_001550055_00399"/>
<evidence type="ECO:0000256" key="4">
    <source>
        <dbReference type="ARBA" id="ARBA00023136"/>
    </source>
</evidence>
<dbReference type="PANTHER" id="PTHR38480:SF1">
    <property type="entry name" value="SLR0254 PROTEIN"/>
    <property type="match status" value="1"/>
</dbReference>
<keyword evidence="2 5" id="KW-0812">Transmembrane</keyword>
<dbReference type="RefSeq" id="WP_068308334.1">
    <property type="nucleotide sequence ID" value="NZ_FNAK01000001.1"/>
</dbReference>
<keyword evidence="3 5" id="KW-1133">Transmembrane helix</keyword>
<gene>
    <name evidence="7" type="ORF">SAMN04488071_0491</name>
</gene>
<keyword evidence="8" id="KW-1185">Reference proteome</keyword>
<evidence type="ECO:0000256" key="2">
    <source>
        <dbReference type="ARBA" id="ARBA00022692"/>
    </source>
</evidence>
<sequence length="303" mass="33715">MSRKQRNRRPAKETRRILTPEGVALEVELAERGDRAGAVIIDLLILFGIMILGSIAIAITTGWANIGHFGLIVILLLIFALRNFYFMFFELKWQGQTPGKRRLGIKVIDRFGRPLSSEAIFARNMMREIEIFVPMGIVFSSGSAGVSGLMQLFAFIWAMLLVFLPMMNKDNLRAGDLIAGTLVVREPKVLLATDMLEANGAAAGALDAYGFTTAQLNAYGIYELQTLEELLRQQGKDAADKLRTAGETIIKKIGWEDPVLPHQMEAFLSAYYHALRKHLEGKLLMGTRKTDKFDTGQKPPGTK</sequence>
<dbReference type="PANTHER" id="PTHR38480">
    <property type="entry name" value="SLR0254 PROTEIN"/>
    <property type="match status" value="1"/>
</dbReference>
<dbReference type="GO" id="GO:0016020">
    <property type="term" value="C:membrane"/>
    <property type="evidence" value="ECO:0007669"/>
    <property type="project" value="UniProtKB-SubCell"/>
</dbReference>
<evidence type="ECO:0000259" key="6">
    <source>
        <dbReference type="Pfam" id="PF06271"/>
    </source>
</evidence>
<protein>
    <submittedName>
        <fullName evidence="7">Uncharacterized membrane protein YckC, RDD family</fullName>
    </submittedName>
</protein>
<dbReference type="EMBL" id="FNAK01000001">
    <property type="protein sequence ID" value="SDD37013.1"/>
    <property type="molecule type" value="Genomic_DNA"/>
</dbReference>
<organism evidence="7 8">
    <name type="scientific">Kordiimonas lacus</name>
    <dbReference type="NCBI Taxonomy" id="637679"/>
    <lineage>
        <taxon>Bacteria</taxon>
        <taxon>Pseudomonadati</taxon>
        <taxon>Pseudomonadota</taxon>
        <taxon>Alphaproteobacteria</taxon>
        <taxon>Kordiimonadales</taxon>
        <taxon>Kordiimonadaceae</taxon>
        <taxon>Kordiimonas</taxon>
    </lineage>
</organism>